<dbReference type="OrthoDB" id="116313at2"/>
<evidence type="ECO:0000313" key="3">
    <source>
        <dbReference type="Proteomes" id="UP000321820"/>
    </source>
</evidence>
<dbReference type="InterPro" id="IPR006674">
    <property type="entry name" value="HD_domain"/>
</dbReference>
<name>A0A5B9EN39_9BACT</name>
<dbReference type="CDD" id="cd00077">
    <property type="entry name" value="HDc"/>
    <property type="match status" value="1"/>
</dbReference>
<evidence type="ECO:0000259" key="1">
    <source>
        <dbReference type="Pfam" id="PF01966"/>
    </source>
</evidence>
<dbReference type="Proteomes" id="UP000321820">
    <property type="component" value="Chromosome"/>
</dbReference>
<feature type="domain" description="HD" evidence="1">
    <location>
        <begin position="23"/>
        <end position="127"/>
    </location>
</feature>
<dbReference type="SUPFAM" id="SSF109604">
    <property type="entry name" value="HD-domain/PDEase-like"/>
    <property type="match status" value="1"/>
</dbReference>
<reference evidence="2 3" key="1">
    <citation type="submission" date="2019-08" db="EMBL/GenBank/DDBJ databases">
        <title>Complete genome sequence of Terriglobus albidus strain ORNL.</title>
        <authorList>
            <person name="Podar M."/>
        </authorList>
    </citation>
    <scope>NUCLEOTIDE SEQUENCE [LARGE SCALE GENOMIC DNA]</scope>
    <source>
        <strain evidence="2 3">ORNL</strain>
    </source>
</reference>
<gene>
    <name evidence="2" type="ORF">FTW19_18390</name>
</gene>
<accession>A0A5B9EN39</accession>
<protein>
    <submittedName>
        <fullName evidence="2">HD domain-containing protein</fullName>
    </submittedName>
</protein>
<proteinExistence type="predicted"/>
<keyword evidence="3" id="KW-1185">Reference proteome</keyword>
<dbReference type="Pfam" id="PF01966">
    <property type="entry name" value="HD"/>
    <property type="match status" value="1"/>
</dbReference>
<sequence length="200" mass="22781">MPNFRSKLTDYLHVNAQPQHKYGHQPRLYALTRQIGEGLDYDDDVVFAACFLHDLGVFVGHRPEDPELLKKWDHVAYTSEKSPAILRETGFPEEKIPAVLEVIRTHQPHDEPQTMEATIARDADILEQLGAIGITRTLAKLGSDTRFITFTNARDSLQKTLDTLPGKLRLPRAKELAEPRIRTLTKFLMHLNDEAGENLY</sequence>
<dbReference type="Gene3D" id="1.10.3210.50">
    <property type="match status" value="1"/>
</dbReference>
<dbReference type="EMBL" id="CP042806">
    <property type="protein sequence ID" value="QEE31436.1"/>
    <property type="molecule type" value="Genomic_DNA"/>
</dbReference>
<dbReference type="PANTHER" id="PTHR33594:SF1">
    <property type="entry name" value="HD_PDEASE DOMAIN-CONTAINING PROTEIN"/>
    <property type="match status" value="1"/>
</dbReference>
<evidence type="ECO:0000313" key="2">
    <source>
        <dbReference type="EMBL" id="QEE31436.1"/>
    </source>
</evidence>
<dbReference type="KEGG" id="talb:FTW19_18390"/>
<organism evidence="2 3">
    <name type="scientific">Terriglobus albidus</name>
    <dbReference type="NCBI Taxonomy" id="1592106"/>
    <lineage>
        <taxon>Bacteria</taxon>
        <taxon>Pseudomonadati</taxon>
        <taxon>Acidobacteriota</taxon>
        <taxon>Terriglobia</taxon>
        <taxon>Terriglobales</taxon>
        <taxon>Acidobacteriaceae</taxon>
        <taxon>Terriglobus</taxon>
    </lineage>
</organism>
<dbReference type="AlphaFoldDB" id="A0A5B9EN39"/>
<dbReference type="PANTHER" id="PTHR33594">
    <property type="entry name" value="SUPERFAMILY HYDROLASE, PUTATIVE (AFU_ORTHOLOGUE AFUA_1G03035)-RELATED"/>
    <property type="match status" value="1"/>
</dbReference>
<dbReference type="InterPro" id="IPR003607">
    <property type="entry name" value="HD/PDEase_dom"/>
</dbReference>